<evidence type="ECO:0000256" key="1">
    <source>
        <dbReference type="SAM" id="Phobius"/>
    </source>
</evidence>
<organism evidence="2">
    <name type="scientific">Amphimedon queenslandica</name>
    <name type="common">Sponge</name>
    <dbReference type="NCBI Taxonomy" id="400682"/>
    <lineage>
        <taxon>Eukaryota</taxon>
        <taxon>Metazoa</taxon>
        <taxon>Porifera</taxon>
        <taxon>Demospongiae</taxon>
        <taxon>Heteroscleromorpha</taxon>
        <taxon>Haplosclerida</taxon>
        <taxon>Niphatidae</taxon>
        <taxon>Amphimedon</taxon>
    </lineage>
</organism>
<name>A0A1X7SFY3_AMPQE</name>
<feature type="transmembrane region" description="Helical" evidence="1">
    <location>
        <begin position="146"/>
        <end position="166"/>
    </location>
</feature>
<dbReference type="InParanoid" id="A0A1X7SFY3"/>
<proteinExistence type="predicted"/>
<feature type="transmembrane region" description="Helical" evidence="1">
    <location>
        <begin position="178"/>
        <end position="202"/>
    </location>
</feature>
<accession>A0A1X7SFY3</accession>
<feature type="transmembrane region" description="Helical" evidence="1">
    <location>
        <begin position="12"/>
        <end position="34"/>
    </location>
</feature>
<feature type="transmembrane region" description="Helical" evidence="1">
    <location>
        <begin position="208"/>
        <end position="234"/>
    </location>
</feature>
<dbReference type="EnsemblMetazoa" id="Aqu2.1.00991_001">
    <property type="protein sequence ID" value="Aqu2.1.00991_001"/>
    <property type="gene ID" value="Aqu2.1.00991"/>
</dbReference>
<keyword evidence="1" id="KW-0472">Membrane</keyword>
<dbReference type="AlphaFoldDB" id="A0A1X7SFY3"/>
<keyword evidence="1" id="KW-1133">Transmembrane helix</keyword>
<evidence type="ECO:0000313" key="2">
    <source>
        <dbReference type="EnsemblMetazoa" id="Aqu2.1.00991_001"/>
    </source>
</evidence>
<sequence length="238" mass="27013">MTTYTTYILVQFVPMIVCSIFFTGAMVFVGLFIIKPKATINRMFPFVKKEDDEVSIYNFKLQNGYVGALFVIMHANIFIVNMIFWSSILISRSTSYNPYGGPDCFYSGNHTLVTLTPEETLSLTEDVVCFSWSPNPMGALGNATGAFAFSWMIINVVTWIVLHLYKKATETYGKCLKLFYYILLVSFQLCIYLTAVLVIVLATVYRQYFSLIGFLQILFFGFLLGGSGTTLWWLTDLP</sequence>
<protein>
    <submittedName>
        <fullName evidence="2">Uncharacterized protein</fullName>
    </submittedName>
</protein>
<reference evidence="2" key="1">
    <citation type="submission" date="2017-05" db="UniProtKB">
        <authorList>
            <consortium name="EnsemblMetazoa"/>
        </authorList>
    </citation>
    <scope>IDENTIFICATION</scope>
</reference>
<keyword evidence="1" id="KW-0812">Transmembrane</keyword>
<feature type="transmembrane region" description="Helical" evidence="1">
    <location>
        <begin position="65"/>
        <end position="90"/>
    </location>
</feature>